<dbReference type="PANTHER" id="PTHR43214:SF41">
    <property type="entry name" value="NITRATE_NITRITE RESPONSE REGULATOR PROTEIN NARP"/>
    <property type="match status" value="1"/>
</dbReference>
<dbReference type="GO" id="GO:0006355">
    <property type="term" value="P:regulation of DNA-templated transcription"/>
    <property type="evidence" value="ECO:0007669"/>
    <property type="project" value="InterPro"/>
</dbReference>
<dbReference type="PROSITE" id="PS50110">
    <property type="entry name" value="RESPONSE_REGULATORY"/>
    <property type="match status" value="1"/>
</dbReference>
<evidence type="ECO:0000256" key="2">
    <source>
        <dbReference type="ARBA" id="ARBA00023015"/>
    </source>
</evidence>
<keyword evidence="3" id="KW-0238">DNA-binding</keyword>
<gene>
    <name evidence="8" type="primary">nreC</name>
    <name evidence="8" type="ORF">BHE75_00625</name>
</gene>
<evidence type="ECO:0000259" key="7">
    <source>
        <dbReference type="PROSITE" id="PS50110"/>
    </source>
</evidence>
<dbReference type="GO" id="GO:0003677">
    <property type="term" value="F:DNA binding"/>
    <property type="evidence" value="ECO:0007669"/>
    <property type="project" value="UniProtKB-KW"/>
</dbReference>
<dbReference type="SUPFAM" id="SSF46894">
    <property type="entry name" value="C-terminal effector domain of the bipartite response regulators"/>
    <property type="match status" value="1"/>
</dbReference>
<dbReference type="CDD" id="cd06170">
    <property type="entry name" value="LuxR_C_like"/>
    <property type="match status" value="1"/>
</dbReference>
<dbReference type="PANTHER" id="PTHR43214">
    <property type="entry name" value="TWO-COMPONENT RESPONSE REGULATOR"/>
    <property type="match status" value="1"/>
</dbReference>
<feature type="modified residue" description="4-aspartylphosphate" evidence="5">
    <location>
        <position position="60"/>
    </location>
</feature>
<organism evidence="8 9">
    <name type="scientific">Edaphosphingomonas haloaromaticamans</name>
    <dbReference type="NCBI Taxonomy" id="653954"/>
    <lineage>
        <taxon>Bacteria</taxon>
        <taxon>Pseudomonadati</taxon>
        <taxon>Pseudomonadota</taxon>
        <taxon>Alphaproteobacteria</taxon>
        <taxon>Sphingomonadales</taxon>
        <taxon>Rhizorhabdaceae</taxon>
        <taxon>Edaphosphingomonas</taxon>
    </lineage>
</organism>
<keyword evidence="9" id="KW-1185">Reference proteome</keyword>
<dbReference type="AlphaFoldDB" id="A0A1S1HB33"/>
<evidence type="ECO:0000256" key="1">
    <source>
        <dbReference type="ARBA" id="ARBA00022553"/>
    </source>
</evidence>
<feature type="domain" description="Response regulatory" evidence="7">
    <location>
        <begin position="9"/>
        <end position="125"/>
    </location>
</feature>
<name>A0A1S1HB33_9SPHN</name>
<dbReference type="InterPro" id="IPR000792">
    <property type="entry name" value="Tscrpt_reg_LuxR_C"/>
</dbReference>
<keyword evidence="4" id="KW-0804">Transcription</keyword>
<comment type="caution">
    <text evidence="8">The sequence shown here is derived from an EMBL/GenBank/DDBJ whole genome shotgun (WGS) entry which is preliminary data.</text>
</comment>
<dbReference type="Pfam" id="PF00196">
    <property type="entry name" value="GerE"/>
    <property type="match status" value="1"/>
</dbReference>
<dbReference type="InterPro" id="IPR039420">
    <property type="entry name" value="WalR-like"/>
</dbReference>
<evidence type="ECO:0000313" key="8">
    <source>
        <dbReference type="EMBL" id="OHT18651.1"/>
    </source>
</evidence>
<dbReference type="CDD" id="cd17535">
    <property type="entry name" value="REC_NarL-like"/>
    <property type="match status" value="1"/>
</dbReference>
<evidence type="ECO:0000256" key="5">
    <source>
        <dbReference type="PROSITE-ProRule" id="PRU00169"/>
    </source>
</evidence>
<evidence type="ECO:0000256" key="3">
    <source>
        <dbReference type="ARBA" id="ARBA00023125"/>
    </source>
</evidence>
<proteinExistence type="predicted"/>
<evidence type="ECO:0000256" key="4">
    <source>
        <dbReference type="ARBA" id="ARBA00023163"/>
    </source>
</evidence>
<dbReference type="InterPro" id="IPR016032">
    <property type="entry name" value="Sig_transdc_resp-reg_C-effctor"/>
</dbReference>
<dbReference type="EMBL" id="MIPT01000001">
    <property type="protein sequence ID" value="OHT18651.1"/>
    <property type="molecule type" value="Genomic_DNA"/>
</dbReference>
<dbReference type="SMART" id="SM00421">
    <property type="entry name" value="HTH_LUXR"/>
    <property type="match status" value="1"/>
</dbReference>
<reference evidence="8 9" key="1">
    <citation type="submission" date="2016-09" db="EMBL/GenBank/DDBJ databases">
        <title>Metabolic pathway, cell adaptation mechanisms and a novel monoxygenase revealed through proteogenomic-transcription analysis of a Sphingomonas haloaromaticamans strain degrading the fungicide ortho-phenylphenol.</title>
        <authorList>
            <person name="Perruchon C."/>
            <person name="Papadopoulou E.S."/>
            <person name="Rousidou C."/>
            <person name="Vasileiadis S."/>
            <person name="Tanou G."/>
            <person name="Amoutzias G."/>
            <person name="Molassiotis A."/>
            <person name="Karpouzas D.G."/>
        </authorList>
    </citation>
    <scope>NUCLEOTIDE SEQUENCE [LARGE SCALE GENOMIC DNA]</scope>
    <source>
        <strain evidence="8 9">P3</strain>
    </source>
</reference>
<dbReference type="PRINTS" id="PR00038">
    <property type="entry name" value="HTHLUXR"/>
</dbReference>
<dbReference type="GO" id="GO:0000160">
    <property type="term" value="P:phosphorelay signal transduction system"/>
    <property type="evidence" value="ECO:0007669"/>
    <property type="project" value="InterPro"/>
</dbReference>
<dbReference type="Pfam" id="PF00072">
    <property type="entry name" value="Response_reg"/>
    <property type="match status" value="1"/>
</dbReference>
<keyword evidence="2" id="KW-0805">Transcription regulation</keyword>
<dbReference type="PROSITE" id="PS50043">
    <property type="entry name" value="HTH_LUXR_2"/>
    <property type="match status" value="1"/>
</dbReference>
<protein>
    <submittedName>
        <fullName evidence="8">Oxygen regulatory protein NreC</fullName>
    </submittedName>
</protein>
<accession>A0A1S1HB33</accession>
<dbReference type="SUPFAM" id="SSF52172">
    <property type="entry name" value="CheY-like"/>
    <property type="match status" value="1"/>
</dbReference>
<keyword evidence="1 5" id="KW-0597">Phosphoprotein</keyword>
<sequence length="220" mass="24370">MTQCMPPRRILIADDHGAMRRGIRDVLAECPHGQIVAEAADGHQALEMAREAQPHIAIIDYLLPLLNGRDLARALVREIPNIQVLIYTMQDRDDLLADILSSGARGYVLKSDPSWHLVAAVEALANRQPYFSGIASEALLQHFLRDTPPGASDTLNGLTTREREIVQLIAEGKINKQIAHLLGISIKTVETHRATAMHKLKIRSTAELVRYAVRNNITQA</sequence>
<dbReference type="InterPro" id="IPR011006">
    <property type="entry name" value="CheY-like_superfamily"/>
</dbReference>
<dbReference type="Gene3D" id="3.40.50.2300">
    <property type="match status" value="1"/>
</dbReference>
<dbReference type="Proteomes" id="UP000179467">
    <property type="component" value="Unassembled WGS sequence"/>
</dbReference>
<evidence type="ECO:0000313" key="9">
    <source>
        <dbReference type="Proteomes" id="UP000179467"/>
    </source>
</evidence>
<dbReference type="InterPro" id="IPR001789">
    <property type="entry name" value="Sig_transdc_resp-reg_receiver"/>
</dbReference>
<evidence type="ECO:0000259" key="6">
    <source>
        <dbReference type="PROSITE" id="PS50043"/>
    </source>
</evidence>
<feature type="domain" description="HTH luxR-type" evidence="6">
    <location>
        <begin position="151"/>
        <end position="216"/>
    </location>
</feature>
<dbReference type="SMART" id="SM00448">
    <property type="entry name" value="REC"/>
    <property type="match status" value="1"/>
</dbReference>
<dbReference type="InterPro" id="IPR058245">
    <property type="entry name" value="NreC/VraR/RcsB-like_REC"/>
</dbReference>